<dbReference type="KEGG" id="dgo:DGo_PD0039"/>
<dbReference type="AlphaFoldDB" id="H8H3L6"/>
<proteinExistence type="predicted"/>
<name>H8H3L6_DEIGI</name>
<keyword evidence="1" id="KW-0614">Plasmid</keyword>
<dbReference type="EMBL" id="CP002195">
    <property type="protein sequence ID" value="AFD28113.1"/>
    <property type="molecule type" value="Genomic_DNA"/>
</dbReference>
<dbReference type="OrthoDB" id="9850152at2"/>
<protein>
    <submittedName>
        <fullName evidence="1">Uncharacterized protein</fullName>
    </submittedName>
</protein>
<organism evidence="1 2">
    <name type="scientific">Deinococcus gobiensis (strain DSM 21396 / JCM 16679 / CGMCC 1.7299 / I-0)</name>
    <dbReference type="NCBI Taxonomy" id="745776"/>
    <lineage>
        <taxon>Bacteria</taxon>
        <taxon>Thermotogati</taxon>
        <taxon>Deinococcota</taxon>
        <taxon>Deinococci</taxon>
        <taxon>Deinococcales</taxon>
        <taxon>Deinococcaceae</taxon>
        <taxon>Deinococcus</taxon>
    </lineage>
</organism>
<accession>H8H3L6</accession>
<gene>
    <name evidence="1" type="ordered locus">DGo_PD0039</name>
</gene>
<evidence type="ECO:0000313" key="2">
    <source>
        <dbReference type="Proteomes" id="UP000007575"/>
    </source>
</evidence>
<reference evidence="1 2" key="1">
    <citation type="journal article" date="2012" name="PLoS ONE">
        <title>Genome sequence and transcriptome analysis of the radioresistant bacterium Deinococcus gobiensis: insights into the extreme environmental adaptations.</title>
        <authorList>
            <person name="Yuan M."/>
            <person name="Chen M."/>
            <person name="Zhang W."/>
            <person name="Lu W."/>
            <person name="Wang J."/>
            <person name="Yang M."/>
            <person name="Zhao P."/>
            <person name="Tang R."/>
            <person name="Li X."/>
            <person name="Hao Y."/>
            <person name="Zhou Z."/>
            <person name="Zhan Y."/>
            <person name="Yu H."/>
            <person name="Teng C."/>
            <person name="Yan Y."/>
            <person name="Ping S."/>
            <person name="Wang Y."/>
            <person name="Lin M."/>
        </authorList>
    </citation>
    <scope>NUCLEOTIDE SEQUENCE [LARGE SCALE GENOMIC DNA]</scope>
    <source>
        <strain evidence="2">DSM 21396 / JCM 16679 / CGMCC 1.7299 / I-0</strain>
        <plasmid evidence="1">P4</plasmid>
    </source>
</reference>
<dbReference type="HOGENOM" id="CLU_1118732_0_0_0"/>
<evidence type="ECO:0000313" key="1">
    <source>
        <dbReference type="EMBL" id="AFD28113.1"/>
    </source>
</evidence>
<sequence length="248" mass="27749">MQSRFFQELHQRRQAAALVTQGAVEREAFITGLLSDTQLVADAVSAFLARLKQSQVSGPLFSLAVIEARSVVLRTAHRRCDDLLSWQEVRSPLAGWWGLQASFEYNNDGRRFAEGLCGYLRSTRETFALDSDHHVTEAGDLAFVTLVDDHADPALRFERSNASRELYALLSLACDSTAAAWLRDWLRVDALDRDEPVVFSSHGARLCWHYGAQRSLASDQGVTERTLRNRSRRVELMLSGVAQLARAA</sequence>
<dbReference type="Proteomes" id="UP000007575">
    <property type="component" value="Plasmid P4"/>
</dbReference>
<dbReference type="RefSeq" id="WP_014686923.1">
    <property type="nucleotide sequence ID" value="NC_017792.1"/>
</dbReference>
<keyword evidence="2" id="KW-1185">Reference proteome</keyword>
<geneLocation type="plasmid" evidence="1 2">
    <name>P4</name>
</geneLocation>